<evidence type="ECO:0000313" key="1">
    <source>
        <dbReference type="EMBL" id="TFY76198.1"/>
    </source>
</evidence>
<protein>
    <submittedName>
        <fullName evidence="1">Uncharacterized protein</fullName>
    </submittedName>
</protein>
<dbReference type="AlphaFoldDB" id="A0A4Y9ZRR3"/>
<evidence type="ECO:0000313" key="2">
    <source>
        <dbReference type="Proteomes" id="UP000298061"/>
    </source>
</evidence>
<name>A0A4Y9ZRR3_9AGAM</name>
<keyword evidence="2" id="KW-1185">Reference proteome</keyword>
<dbReference type="Proteomes" id="UP000298061">
    <property type="component" value="Unassembled WGS sequence"/>
</dbReference>
<comment type="caution">
    <text evidence="1">The sequence shown here is derived from an EMBL/GenBank/DDBJ whole genome shotgun (WGS) entry which is preliminary data.</text>
</comment>
<dbReference type="EMBL" id="SFCI01001284">
    <property type="protein sequence ID" value="TFY76198.1"/>
    <property type="molecule type" value="Genomic_DNA"/>
</dbReference>
<reference evidence="1 2" key="1">
    <citation type="submission" date="2019-02" db="EMBL/GenBank/DDBJ databases">
        <title>Genome sequencing of the rare red list fungi Hericium alpestre (H. flagellum).</title>
        <authorList>
            <person name="Buettner E."/>
            <person name="Kellner H."/>
        </authorList>
    </citation>
    <scope>NUCLEOTIDE SEQUENCE [LARGE SCALE GENOMIC DNA]</scope>
    <source>
        <strain evidence="1 2">DSM 108284</strain>
    </source>
</reference>
<sequence>MTPRAFQRLKVVEDNLNEAQKLLADFSPEERAMILALDYDLTQYKPVSELQNILDK</sequence>
<gene>
    <name evidence="1" type="ORF">EWM64_g7815</name>
</gene>
<accession>A0A4Y9ZRR3</accession>
<proteinExistence type="predicted"/>
<organism evidence="1 2">
    <name type="scientific">Hericium alpestre</name>
    <dbReference type="NCBI Taxonomy" id="135208"/>
    <lineage>
        <taxon>Eukaryota</taxon>
        <taxon>Fungi</taxon>
        <taxon>Dikarya</taxon>
        <taxon>Basidiomycota</taxon>
        <taxon>Agaricomycotina</taxon>
        <taxon>Agaricomycetes</taxon>
        <taxon>Russulales</taxon>
        <taxon>Hericiaceae</taxon>
        <taxon>Hericium</taxon>
    </lineage>
</organism>